<dbReference type="InterPro" id="IPR014729">
    <property type="entry name" value="Rossmann-like_a/b/a_fold"/>
</dbReference>
<dbReference type="PANTHER" id="PTHR43311">
    <property type="entry name" value="GLUTAMATE--TRNA LIGASE"/>
    <property type="match status" value="1"/>
</dbReference>
<organism evidence="10 11">
    <name type="scientific">Negadavirga shengliensis</name>
    <dbReference type="NCBI Taxonomy" id="1389218"/>
    <lineage>
        <taxon>Bacteria</taxon>
        <taxon>Pseudomonadati</taxon>
        <taxon>Bacteroidota</taxon>
        <taxon>Cytophagia</taxon>
        <taxon>Cytophagales</taxon>
        <taxon>Cyclobacteriaceae</taxon>
        <taxon>Negadavirga</taxon>
    </lineage>
</organism>
<gene>
    <name evidence="10" type="ORF">ACFPFU_14150</name>
</gene>
<dbReference type="InterPro" id="IPR020058">
    <property type="entry name" value="Glu/Gln-tRNA-synth_Ib_cat-dom"/>
</dbReference>
<dbReference type="EMBL" id="JBHSJJ010000007">
    <property type="protein sequence ID" value="MFC4872834.1"/>
    <property type="molecule type" value="Genomic_DNA"/>
</dbReference>
<dbReference type="Proteomes" id="UP001595818">
    <property type="component" value="Unassembled WGS sequence"/>
</dbReference>
<name>A0ABV9T2A5_9BACT</name>
<keyword evidence="6 7" id="KW-0030">Aminoacyl-tRNA synthetase</keyword>
<evidence type="ECO:0000256" key="7">
    <source>
        <dbReference type="RuleBase" id="RU363037"/>
    </source>
</evidence>
<evidence type="ECO:0000256" key="2">
    <source>
        <dbReference type="ARBA" id="ARBA00022723"/>
    </source>
</evidence>
<keyword evidence="11" id="KW-1185">Reference proteome</keyword>
<keyword evidence="1 7" id="KW-0436">Ligase</keyword>
<dbReference type="GO" id="GO:0016874">
    <property type="term" value="F:ligase activity"/>
    <property type="evidence" value="ECO:0007669"/>
    <property type="project" value="UniProtKB-KW"/>
</dbReference>
<evidence type="ECO:0000256" key="3">
    <source>
        <dbReference type="ARBA" id="ARBA00022741"/>
    </source>
</evidence>
<comment type="caution">
    <text evidence="10">The sequence shown here is derived from an EMBL/GenBank/DDBJ whole genome shotgun (WGS) entry which is preliminary data.</text>
</comment>
<keyword evidence="2" id="KW-0479">Metal-binding</keyword>
<keyword evidence="4" id="KW-0862">Zinc</keyword>
<dbReference type="Gene3D" id="3.40.50.620">
    <property type="entry name" value="HUPs"/>
    <property type="match status" value="1"/>
</dbReference>
<dbReference type="InterPro" id="IPR000924">
    <property type="entry name" value="Glu/Gln-tRNA-synth"/>
</dbReference>
<dbReference type="PROSITE" id="PS00178">
    <property type="entry name" value="AA_TRNA_LIGASE_I"/>
    <property type="match status" value="1"/>
</dbReference>
<feature type="domain" description="Glutamyl/glutaminyl-tRNA synthetase class Ib catalytic" evidence="9">
    <location>
        <begin position="7"/>
        <end position="263"/>
    </location>
</feature>
<keyword evidence="8" id="KW-0812">Transmembrane</keyword>
<dbReference type="SUPFAM" id="SSF52374">
    <property type="entry name" value="Nucleotidylyl transferase"/>
    <property type="match status" value="1"/>
</dbReference>
<dbReference type="InterPro" id="IPR001412">
    <property type="entry name" value="aa-tRNA-synth_I_CS"/>
</dbReference>
<keyword evidence="8" id="KW-0472">Membrane</keyword>
<evidence type="ECO:0000256" key="6">
    <source>
        <dbReference type="ARBA" id="ARBA00023146"/>
    </source>
</evidence>
<proteinExistence type="inferred from homology"/>
<evidence type="ECO:0000313" key="11">
    <source>
        <dbReference type="Proteomes" id="UP001595818"/>
    </source>
</evidence>
<dbReference type="PRINTS" id="PR00987">
    <property type="entry name" value="TRNASYNTHGLU"/>
</dbReference>
<evidence type="ECO:0000256" key="5">
    <source>
        <dbReference type="ARBA" id="ARBA00022840"/>
    </source>
</evidence>
<evidence type="ECO:0000259" key="9">
    <source>
        <dbReference type="Pfam" id="PF00749"/>
    </source>
</evidence>
<dbReference type="Pfam" id="PF00749">
    <property type="entry name" value="tRNA-synt_1c"/>
    <property type="match status" value="1"/>
</dbReference>
<keyword evidence="5 7" id="KW-0067">ATP-binding</keyword>
<sequence length="296" mass="34275">MLKKWTKTRIAPTPSGFLHIGNIMSFLITVSLARIHGSKILLRIDDLDKARTKPAYVQDIFDTLDFLEIPYDEGPQNISDLNNTYTQFCRMPHYQAALEWLMEENRLFACDCSRKKVFRHNDRGIYPGLCLGKNLSLQKDQVNWRLVTDHSKAITVIDYPDKPSTHLLPEKMQHFVVRTKNQLPAYQLASLVDDLFFGVDFVVRGGDLWESTLAQLYLSGLFPANNFQKTVFFHHPLIYHNNSKLSKSAGATSIRYMRKKGMGKKDIYRLIGKHLQFEEQTNGLDDFRKNFLQKLT</sequence>
<comment type="similarity">
    <text evidence="7">Belongs to the class-I aminoacyl-tRNA synthetase family.</text>
</comment>
<evidence type="ECO:0000313" key="10">
    <source>
        <dbReference type="EMBL" id="MFC4872834.1"/>
    </source>
</evidence>
<protein>
    <submittedName>
        <fullName evidence="10">Glutamate--tRNA ligase family protein</fullName>
    </submittedName>
</protein>
<dbReference type="PANTHER" id="PTHR43311:SF1">
    <property type="entry name" value="GLUTAMYL-Q TRNA(ASP) SYNTHETASE"/>
    <property type="match status" value="1"/>
</dbReference>
<keyword evidence="7" id="KW-0648">Protein biosynthesis</keyword>
<dbReference type="RefSeq" id="WP_377065413.1">
    <property type="nucleotide sequence ID" value="NZ_JBHSJJ010000007.1"/>
</dbReference>
<keyword evidence="3 7" id="KW-0547">Nucleotide-binding</keyword>
<keyword evidence="8" id="KW-1133">Transmembrane helix</keyword>
<reference evidence="11" key="1">
    <citation type="journal article" date="2019" name="Int. J. Syst. Evol. Microbiol.">
        <title>The Global Catalogue of Microorganisms (GCM) 10K type strain sequencing project: providing services to taxonomists for standard genome sequencing and annotation.</title>
        <authorList>
            <consortium name="The Broad Institute Genomics Platform"/>
            <consortium name="The Broad Institute Genome Sequencing Center for Infectious Disease"/>
            <person name="Wu L."/>
            <person name="Ma J."/>
        </authorList>
    </citation>
    <scope>NUCLEOTIDE SEQUENCE [LARGE SCALE GENOMIC DNA]</scope>
    <source>
        <strain evidence="11">CGMCC 4.7466</strain>
    </source>
</reference>
<evidence type="ECO:0000256" key="4">
    <source>
        <dbReference type="ARBA" id="ARBA00022833"/>
    </source>
</evidence>
<evidence type="ECO:0000256" key="8">
    <source>
        <dbReference type="SAM" id="Phobius"/>
    </source>
</evidence>
<accession>A0ABV9T2A5</accession>
<feature type="transmembrane region" description="Helical" evidence="8">
    <location>
        <begin position="16"/>
        <end position="35"/>
    </location>
</feature>
<evidence type="ECO:0000256" key="1">
    <source>
        <dbReference type="ARBA" id="ARBA00022598"/>
    </source>
</evidence>
<dbReference type="InterPro" id="IPR049940">
    <property type="entry name" value="GluQ/Sye"/>
</dbReference>